<dbReference type="Pfam" id="PF00328">
    <property type="entry name" value="His_Phos_2"/>
    <property type="match status" value="1"/>
</dbReference>
<dbReference type="OMA" id="GMETHLP"/>
<sequence length="432" mass="47434">MVTTRSGRSPVAAAKSPAKATTPRKKAAKKSATAPAAATGDDLELVHVMLLFRHGDRSPITTQVGEHLVMDAAEKEFWISKLPTDDTIARLGRIAKVVGMETHLPPPKDPRDGGVYPNGQLTQWGLDQMEAKGRKMREQYAHFLDAIAPNDVYIRSTNVRRTIRSCQSLLHGLLPEFVPTSEDDAAKLFIRTAQVVSLEPTYTQAEYGTLLARYKDPAFAATLAPIPSHIGDTAALDADVRRIIGIAPSDHICYTSLREVLVCRNAHTVPFPNEMPKEIYDKIVDYNTWEFHALFGHAGDCYRGFSRGMREFADLVAAVTREATKTHKLTLLAVHDSSLIAFWNALALRVGNVFPLYAATTAVEIYKKPSTNELFVQVNLDGDRVVPFTGHETTPMVPLAHLEATLATFLAQGDDDKKSTDAPPAKKAKINA</sequence>
<name>T0QZ63_SAPDV</name>
<protein>
    <submittedName>
        <fullName evidence="4">Uncharacterized protein</fullName>
    </submittedName>
</protein>
<dbReference type="AlphaFoldDB" id="T0QZ63"/>
<dbReference type="InParanoid" id="T0QZ63"/>
<accession>T0QZ63</accession>
<evidence type="ECO:0000256" key="1">
    <source>
        <dbReference type="ARBA" id="ARBA00005375"/>
    </source>
</evidence>
<dbReference type="SUPFAM" id="SSF53254">
    <property type="entry name" value="Phosphoglycerate mutase-like"/>
    <property type="match status" value="1"/>
</dbReference>
<proteinExistence type="inferred from homology"/>
<dbReference type="PROSITE" id="PS00616">
    <property type="entry name" value="HIS_ACID_PHOSPHAT_1"/>
    <property type="match status" value="1"/>
</dbReference>
<dbReference type="CDD" id="cd07061">
    <property type="entry name" value="HP_HAP_like"/>
    <property type="match status" value="1"/>
</dbReference>
<dbReference type="Proteomes" id="UP000030762">
    <property type="component" value="Unassembled WGS sequence"/>
</dbReference>
<evidence type="ECO:0000313" key="5">
    <source>
        <dbReference type="Proteomes" id="UP000030762"/>
    </source>
</evidence>
<dbReference type="InterPro" id="IPR029033">
    <property type="entry name" value="His_PPase_superfam"/>
</dbReference>
<dbReference type="InterPro" id="IPR050645">
    <property type="entry name" value="Histidine_acid_phosphatase"/>
</dbReference>
<dbReference type="GO" id="GO:0016791">
    <property type="term" value="F:phosphatase activity"/>
    <property type="evidence" value="ECO:0007669"/>
    <property type="project" value="TreeGrafter"/>
</dbReference>
<dbReference type="PANTHER" id="PTHR11567">
    <property type="entry name" value="ACID PHOSPHATASE-RELATED"/>
    <property type="match status" value="1"/>
</dbReference>
<dbReference type="STRING" id="1156394.T0QZ63"/>
<dbReference type="InterPro" id="IPR033379">
    <property type="entry name" value="Acid_Pase_AS"/>
</dbReference>
<evidence type="ECO:0000256" key="3">
    <source>
        <dbReference type="SAM" id="MobiDB-lite"/>
    </source>
</evidence>
<dbReference type="eggNOG" id="KOG3720">
    <property type="taxonomic scope" value="Eukaryota"/>
</dbReference>
<dbReference type="EMBL" id="JH767137">
    <property type="protein sequence ID" value="EQC39966.1"/>
    <property type="molecule type" value="Genomic_DNA"/>
</dbReference>
<keyword evidence="2" id="KW-0378">Hydrolase</keyword>
<dbReference type="InterPro" id="IPR000560">
    <property type="entry name" value="His_Pase_clade-2"/>
</dbReference>
<dbReference type="GeneID" id="19943349"/>
<organism evidence="4 5">
    <name type="scientific">Saprolegnia diclina (strain VS20)</name>
    <dbReference type="NCBI Taxonomy" id="1156394"/>
    <lineage>
        <taxon>Eukaryota</taxon>
        <taxon>Sar</taxon>
        <taxon>Stramenopiles</taxon>
        <taxon>Oomycota</taxon>
        <taxon>Saprolegniomycetes</taxon>
        <taxon>Saprolegniales</taxon>
        <taxon>Saprolegniaceae</taxon>
        <taxon>Saprolegnia</taxon>
    </lineage>
</organism>
<dbReference type="VEuPathDB" id="FungiDB:SDRG_02622"/>
<gene>
    <name evidence="4" type="ORF">SDRG_02622</name>
</gene>
<keyword evidence="5" id="KW-1185">Reference proteome</keyword>
<dbReference type="RefSeq" id="XP_008606440.1">
    <property type="nucleotide sequence ID" value="XM_008608218.1"/>
</dbReference>
<dbReference type="Gene3D" id="3.40.50.1240">
    <property type="entry name" value="Phosphoglycerate mutase-like"/>
    <property type="match status" value="1"/>
</dbReference>
<evidence type="ECO:0000313" key="4">
    <source>
        <dbReference type="EMBL" id="EQC39966.1"/>
    </source>
</evidence>
<dbReference type="OrthoDB" id="10257284at2759"/>
<comment type="similarity">
    <text evidence="1">Belongs to the histidine acid phosphatase family.</text>
</comment>
<evidence type="ECO:0000256" key="2">
    <source>
        <dbReference type="ARBA" id="ARBA00022801"/>
    </source>
</evidence>
<dbReference type="PANTHER" id="PTHR11567:SF110">
    <property type="entry name" value="2-PHOSPHOXYLOSE PHOSPHATASE 1"/>
    <property type="match status" value="1"/>
</dbReference>
<feature type="compositionally biased region" description="Low complexity" evidence="3">
    <location>
        <begin position="9"/>
        <end position="21"/>
    </location>
</feature>
<reference evidence="4 5" key="1">
    <citation type="submission" date="2012-04" db="EMBL/GenBank/DDBJ databases">
        <title>The Genome Sequence of Saprolegnia declina VS20.</title>
        <authorList>
            <consortium name="The Broad Institute Genome Sequencing Platform"/>
            <person name="Russ C."/>
            <person name="Nusbaum C."/>
            <person name="Tyler B."/>
            <person name="van West P."/>
            <person name="Dieguez-Uribeondo J."/>
            <person name="de Bruijn I."/>
            <person name="Tripathy S."/>
            <person name="Jiang R."/>
            <person name="Young S.K."/>
            <person name="Zeng Q."/>
            <person name="Gargeya S."/>
            <person name="Fitzgerald M."/>
            <person name="Haas B."/>
            <person name="Abouelleil A."/>
            <person name="Alvarado L."/>
            <person name="Arachchi H.M."/>
            <person name="Berlin A."/>
            <person name="Chapman S.B."/>
            <person name="Goldberg J."/>
            <person name="Griggs A."/>
            <person name="Gujja S."/>
            <person name="Hansen M."/>
            <person name="Howarth C."/>
            <person name="Imamovic A."/>
            <person name="Larimer J."/>
            <person name="McCowen C."/>
            <person name="Montmayeur A."/>
            <person name="Murphy C."/>
            <person name="Neiman D."/>
            <person name="Pearson M."/>
            <person name="Priest M."/>
            <person name="Roberts A."/>
            <person name="Saif S."/>
            <person name="Shea T."/>
            <person name="Sisk P."/>
            <person name="Sykes S."/>
            <person name="Wortman J."/>
            <person name="Nusbaum C."/>
            <person name="Birren B."/>
        </authorList>
    </citation>
    <scope>NUCLEOTIDE SEQUENCE [LARGE SCALE GENOMIC DNA]</scope>
    <source>
        <strain evidence="4 5">VS20</strain>
    </source>
</reference>
<feature type="region of interest" description="Disordered" evidence="3">
    <location>
        <begin position="1"/>
        <end position="38"/>
    </location>
</feature>